<reference evidence="1 2" key="1">
    <citation type="submission" date="2018-06" db="EMBL/GenBank/DDBJ databases">
        <title>Freshwater and sediment microbial communities from various areas in North America, analyzing microbe dynamics in response to fracking.</title>
        <authorList>
            <person name="Lamendella R."/>
        </authorList>
    </citation>
    <scope>NUCLEOTIDE SEQUENCE [LARGE SCALE GENOMIC DNA]</scope>
    <source>
        <strain evidence="1 2">99A</strain>
    </source>
</reference>
<dbReference type="RefSeq" id="WP_112404872.1">
    <property type="nucleotide sequence ID" value="NZ_QLTR01000060.1"/>
</dbReference>
<evidence type="ECO:0000313" key="2">
    <source>
        <dbReference type="Proteomes" id="UP000248729"/>
    </source>
</evidence>
<dbReference type="AlphaFoldDB" id="A0A329DUE5"/>
<dbReference type="SUPFAM" id="SSF53474">
    <property type="entry name" value="alpha/beta-Hydrolases"/>
    <property type="match status" value="1"/>
</dbReference>
<dbReference type="EMBL" id="QLTR01000060">
    <property type="protein sequence ID" value="RAS53236.1"/>
    <property type="molecule type" value="Genomic_DNA"/>
</dbReference>
<dbReference type="InterPro" id="IPR029058">
    <property type="entry name" value="AB_hydrolase_fold"/>
</dbReference>
<gene>
    <name evidence="1" type="ORF">DET48_1606</name>
</gene>
<dbReference type="Gene3D" id="3.40.50.1820">
    <property type="entry name" value="alpha/beta hydrolase"/>
    <property type="match status" value="1"/>
</dbReference>
<dbReference type="Proteomes" id="UP000248729">
    <property type="component" value="Unassembled WGS sequence"/>
</dbReference>
<organism evidence="1 2">
    <name type="scientific">Vibrio diazotrophicus</name>
    <dbReference type="NCBI Taxonomy" id="685"/>
    <lineage>
        <taxon>Bacteria</taxon>
        <taxon>Pseudomonadati</taxon>
        <taxon>Pseudomonadota</taxon>
        <taxon>Gammaproteobacteria</taxon>
        <taxon>Vibrionales</taxon>
        <taxon>Vibrionaceae</taxon>
        <taxon>Vibrio</taxon>
    </lineage>
</organism>
<protein>
    <submittedName>
        <fullName evidence="1">Chlorophyllase-like protein</fullName>
    </submittedName>
</protein>
<comment type="caution">
    <text evidence="1">The sequence shown here is derived from an EMBL/GenBank/DDBJ whole genome shotgun (WGS) entry which is preliminary data.</text>
</comment>
<sequence length="323" mass="35114">MNNLINCAAKLPESEKRLTISISPVCVSIHNRSSPLELRITLPASGNDIPIILLSHGNGPSFYLSSKDGYAPLVNFYAEQGFAVIQPTHANSKVAGLNQSHPEAPLFLNERLFEMQTILNNLSLIENSTPHIAGRLNKQRIAVVGHSAGSLTAAMLSGMQLIPSKGMLKASPNKPDKRIKASVLLAAVGRGGADLHDAVREKYPELNPDYSSMTTKTLIVYGDQDVSDNFTGRDADWHADPFYLSPGSEYLLTLVGAKHGLGGIAGFDAKETDDENPDRLVITQKMTSAYLKSALYDNNTIWKEACDALKTFASEFAHVKCKY</sequence>
<name>A0A329DUE5_VIBDI</name>
<evidence type="ECO:0000313" key="1">
    <source>
        <dbReference type="EMBL" id="RAS53236.1"/>
    </source>
</evidence>
<proteinExistence type="predicted"/>
<accession>A0A329DUE5</accession>